<dbReference type="Proteomes" id="UP000785679">
    <property type="component" value="Unassembled WGS sequence"/>
</dbReference>
<proteinExistence type="predicted"/>
<dbReference type="EMBL" id="RRYP01015181">
    <property type="protein sequence ID" value="TNV75621.1"/>
    <property type="molecule type" value="Genomic_DNA"/>
</dbReference>
<evidence type="ECO:0000313" key="3">
    <source>
        <dbReference type="Proteomes" id="UP000785679"/>
    </source>
</evidence>
<reference evidence="2" key="1">
    <citation type="submission" date="2019-06" db="EMBL/GenBank/DDBJ databases">
        <authorList>
            <person name="Zheng W."/>
        </authorList>
    </citation>
    <scope>NUCLEOTIDE SEQUENCE</scope>
    <source>
        <strain evidence="2">QDHG01</strain>
    </source>
</reference>
<feature type="region of interest" description="Disordered" evidence="1">
    <location>
        <begin position="148"/>
        <end position="168"/>
    </location>
</feature>
<dbReference type="AlphaFoldDB" id="A0A8J8SZ38"/>
<evidence type="ECO:0000256" key="1">
    <source>
        <dbReference type="SAM" id="MobiDB-lite"/>
    </source>
</evidence>
<organism evidence="2 3">
    <name type="scientific">Halteria grandinella</name>
    <dbReference type="NCBI Taxonomy" id="5974"/>
    <lineage>
        <taxon>Eukaryota</taxon>
        <taxon>Sar</taxon>
        <taxon>Alveolata</taxon>
        <taxon>Ciliophora</taxon>
        <taxon>Intramacronucleata</taxon>
        <taxon>Spirotrichea</taxon>
        <taxon>Stichotrichia</taxon>
        <taxon>Sporadotrichida</taxon>
        <taxon>Halteriidae</taxon>
        <taxon>Halteria</taxon>
    </lineage>
</organism>
<comment type="caution">
    <text evidence="2">The sequence shown here is derived from an EMBL/GenBank/DDBJ whole genome shotgun (WGS) entry which is preliminary data.</text>
</comment>
<name>A0A8J8SZ38_HALGN</name>
<evidence type="ECO:0000313" key="2">
    <source>
        <dbReference type="EMBL" id="TNV75621.1"/>
    </source>
</evidence>
<keyword evidence="3" id="KW-1185">Reference proteome</keyword>
<sequence>MRVLLGTCELPLDRLVDLRECRKDLTIKDDSSWQSNNGRLEVGYSPTSTFGHDLLSDREDMKGRGLAFTVAIYSASYLPHDSCQNVQVEYCINVVGYASTYSTQSVSDGTEPYFGYSKIRQIDRVTSSVMEQLQSEVISFHVYADKSRDDRKQQNQKQSKKDEDCITF</sequence>
<accession>A0A8J8SZ38</accession>
<gene>
    <name evidence="2" type="ORF">FGO68_gene3453</name>
</gene>
<protein>
    <submittedName>
        <fullName evidence="2">Uncharacterized protein</fullName>
    </submittedName>
</protein>